<dbReference type="Proteomes" id="UP000722485">
    <property type="component" value="Unassembled WGS sequence"/>
</dbReference>
<proteinExistence type="predicted"/>
<comment type="caution">
    <text evidence="4">The sequence shown here is derived from an EMBL/GenBank/DDBJ whole genome shotgun (WGS) entry which is preliminary data.</text>
</comment>
<gene>
    <name evidence="4" type="ORF">G7Z17_g6029</name>
</gene>
<organism evidence="4 5">
    <name type="scientific">Cylindrodendrum hubeiense</name>
    <dbReference type="NCBI Taxonomy" id="595255"/>
    <lineage>
        <taxon>Eukaryota</taxon>
        <taxon>Fungi</taxon>
        <taxon>Dikarya</taxon>
        <taxon>Ascomycota</taxon>
        <taxon>Pezizomycotina</taxon>
        <taxon>Sordariomycetes</taxon>
        <taxon>Hypocreomycetidae</taxon>
        <taxon>Hypocreales</taxon>
        <taxon>Nectriaceae</taxon>
        <taxon>Cylindrodendrum</taxon>
    </lineage>
</organism>
<name>A0A9P5HFY2_9HYPO</name>
<dbReference type="OrthoDB" id="194358at2759"/>
<dbReference type="Pfam" id="PF00023">
    <property type="entry name" value="Ank"/>
    <property type="match status" value="1"/>
</dbReference>
<dbReference type="SMART" id="SM00248">
    <property type="entry name" value="ANK"/>
    <property type="match status" value="6"/>
</dbReference>
<evidence type="ECO:0000313" key="5">
    <source>
        <dbReference type="Proteomes" id="UP000722485"/>
    </source>
</evidence>
<sequence length="1056" mass="119016">MRLLHTKEAKLCEFQANWPPYAILSHRWGDEEVTLQDVQALRGSWAALDDDEENALITSKITSKKGFNKLAKSAELARRNGFDYIWADTCCIDKTNSAELTEAINSMYQWYEAADVCYAYLVDVKPAFEEDMHTHSSSFRESHWFRRGWTLQELIAPSDVEFFACDWSYLGNKRETNRFTELLKDITHIPNAVLQGETHPSEASVASRMSWASTRETTRVEDLAYCLLGLFDVNMPPLYGEGEKAFTRLQEQILAQNDDESIFAWHTEEPSDGTFYGLLAERPSYFRNSHDLEPASRLTLGERGVMTSKGLKIDFSLHRCTDTPGADCFVILYCKPPGDLEQDSPVIYLKRIWVDEFARVFPHKVVSRRFRSVENETETVFVKQKPSRKSQFIRIIAEKMNVATAYSPRWVILDVYPRSGWSESAIELMPSDFRIGQAFALLRIQVDERGTIDVAVGLKLHNGRQIRSWCTQFRSDSAAWNPEDNFWVINQLLRQKEDLEGLTSKSIEDINGREMPISVTVVERHGVRNLDLVLSIERRSSPENGFQAEKGMDDDLPAQEASTLQVDASGNTSIAPCVQRNPHRPLWALSFPIQRIDLDPVKGMMELENIYLPQEMPGDAYFWSSGVPRSDMLYMCLKRQSFPSPPPGSFHELCYKGDLTEDLFSPESDVAIRMNRDTWIGLTPFAWALAGNNMDEAMFLLNHNPYQLAKLAYGGFSAVHVAAGLGQSVVICDMVKFIMNDESLVTKYMGDDPTAVFIAASESTQDTPLHTAAAYATNLTFWQWLDTMAWSLLVSRLRVPRNKWGATPLHLAALTGNLAAACAILTFWRSNTGEMDEEADMCYDRAHSVDDMGRSCAWYAAYSDSPDIIGWLCLESPPLDLADENGFAPIHVACCLGNVSGLSKLLERGANINVPTSDLLLLPSHIAAIYGKLECLKVLVEQEARLDWGDDADTPPFTAITLAVANGHLECARMLWDAHHVPVSGVVACVVIRNQGTFIEHLDITINGDEFQIETLIHEESRVAPPPIPVNQEPDEPARHHRTGRSWLPWNSSKRI</sequence>
<dbReference type="AlphaFoldDB" id="A0A9P5HFY2"/>
<keyword evidence="1" id="KW-0040">ANK repeat</keyword>
<dbReference type="InterPro" id="IPR036770">
    <property type="entry name" value="Ankyrin_rpt-contain_sf"/>
</dbReference>
<dbReference type="Gene3D" id="1.25.40.20">
    <property type="entry name" value="Ankyrin repeat-containing domain"/>
    <property type="match status" value="1"/>
</dbReference>
<feature type="domain" description="Heterokaryon incompatibility" evidence="3">
    <location>
        <begin position="21"/>
        <end position="124"/>
    </location>
</feature>
<evidence type="ECO:0000256" key="2">
    <source>
        <dbReference type="SAM" id="MobiDB-lite"/>
    </source>
</evidence>
<dbReference type="InterPro" id="IPR010730">
    <property type="entry name" value="HET"/>
</dbReference>
<feature type="region of interest" description="Disordered" evidence="2">
    <location>
        <begin position="1023"/>
        <end position="1056"/>
    </location>
</feature>
<evidence type="ECO:0000313" key="4">
    <source>
        <dbReference type="EMBL" id="KAF7549963.1"/>
    </source>
</evidence>
<evidence type="ECO:0000256" key="1">
    <source>
        <dbReference type="PROSITE-ProRule" id="PRU00023"/>
    </source>
</evidence>
<dbReference type="SUPFAM" id="SSF48403">
    <property type="entry name" value="Ankyrin repeat"/>
    <property type="match status" value="1"/>
</dbReference>
<dbReference type="InterPro" id="IPR002110">
    <property type="entry name" value="Ankyrin_rpt"/>
</dbReference>
<protein>
    <recommendedName>
        <fullName evidence="3">Heterokaryon incompatibility domain-containing protein</fullName>
    </recommendedName>
</protein>
<keyword evidence="5" id="KW-1185">Reference proteome</keyword>
<feature type="repeat" description="ANK" evidence="1">
    <location>
        <begin position="885"/>
        <end position="917"/>
    </location>
</feature>
<dbReference type="PANTHER" id="PTHR10622:SF12">
    <property type="entry name" value="HET DOMAIN-CONTAINING PROTEIN"/>
    <property type="match status" value="1"/>
</dbReference>
<dbReference type="Pfam" id="PF06985">
    <property type="entry name" value="HET"/>
    <property type="match status" value="1"/>
</dbReference>
<evidence type="ECO:0000259" key="3">
    <source>
        <dbReference type="Pfam" id="PF06985"/>
    </source>
</evidence>
<dbReference type="EMBL" id="JAANBB010000109">
    <property type="protein sequence ID" value="KAF7549963.1"/>
    <property type="molecule type" value="Genomic_DNA"/>
</dbReference>
<dbReference type="PROSITE" id="PS50088">
    <property type="entry name" value="ANK_REPEAT"/>
    <property type="match status" value="1"/>
</dbReference>
<dbReference type="PROSITE" id="PS50297">
    <property type="entry name" value="ANK_REP_REGION"/>
    <property type="match status" value="1"/>
</dbReference>
<dbReference type="PANTHER" id="PTHR10622">
    <property type="entry name" value="HET DOMAIN-CONTAINING PROTEIN"/>
    <property type="match status" value="1"/>
</dbReference>
<reference evidence="4" key="1">
    <citation type="submission" date="2020-03" db="EMBL/GenBank/DDBJ databases">
        <title>Draft Genome Sequence of Cylindrodendrum hubeiense.</title>
        <authorList>
            <person name="Buettner E."/>
            <person name="Kellner H."/>
        </authorList>
    </citation>
    <scope>NUCLEOTIDE SEQUENCE</scope>
    <source>
        <strain evidence="4">IHI 201604</strain>
    </source>
</reference>
<accession>A0A9P5HFY2</accession>